<dbReference type="EMBL" id="ML208618">
    <property type="protein sequence ID" value="TFK61927.1"/>
    <property type="molecule type" value="Genomic_DNA"/>
</dbReference>
<dbReference type="Proteomes" id="UP000308600">
    <property type="component" value="Unassembled WGS sequence"/>
</dbReference>
<keyword evidence="2" id="KW-1185">Reference proteome</keyword>
<reference evidence="1 2" key="1">
    <citation type="journal article" date="2019" name="Nat. Ecol. Evol.">
        <title>Megaphylogeny resolves global patterns of mushroom evolution.</title>
        <authorList>
            <person name="Varga T."/>
            <person name="Krizsan K."/>
            <person name="Foldi C."/>
            <person name="Dima B."/>
            <person name="Sanchez-Garcia M."/>
            <person name="Sanchez-Ramirez S."/>
            <person name="Szollosi G.J."/>
            <person name="Szarkandi J.G."/>
            <person name="Papp V."/>
            <person name="Albert L."/>
            <person name="Andreopoulos W."/>
            <person name="Angelini C."/>
            <person name="Antonin V."/>
            <person name="Barry K.W."/>
            <person name="Bougher N.L."/>
            <person name="Buchanan P."/>
            <person name="Buyck B."/>
            <person name="Bense V."/>
            <person name="Catcheside P."/>
            <person name="Chovatia M."/>
            <person name="Cooper J."/>
            <person name="Damon W."/>
            <person name="Desjardin D."/>
            <person name="Finy P."/>
            <person name="Geml J."/>
            <person name="Haridas S."/>
            <person name="Hughes K."/>
            <person name="Justo A."/>
            <person name="Karasinski D."/>
            <person name="Kautmanova I."/>
            <person name="Kiss B."/>
            <person name="Kocsube S."/>
            <person name="Kotiranta H."/>
            <person name="LaButti K.M."/>
            <person name="Lechner B.E."/>
            <person name="Liimatainen K."/>
            <person name="Lipzen A."/>
            <person name="Lukacs Z."/>
            <person name="Mihaltcheva S."/>
            <person name="Morgado L.N."/>
            <person name="Niskanen T."/>
            <person name="Noordeloos M.E."/>
            <person name="Ohm R.A."/>
            <person name="Ortiz-Santana B."/>
            <person name="Ovrebo C."/>
            <person name="Racz N."/>
            <person name="Riley R."/>
            <person name="Savchenko A."/>
            <person name="Shiryaev A."/>
            <person name="Soop K."/>
            <person name="Spirin V."/>
            <person name="Szebenyi C."/>
            <person name="Tomsovsky M."/>
            <person name="Tulloss R.E."/>
            <person name="Uehling J."/>
            <person name="Grigoriev I.V."/>
            <person name="Vagvolgyi C."/>
            <person name="Papp T."/>
            <person name="Martin F.M."/>
            <person name="Miettinen O."/>
            <person name="Hibbett D.S."/>
            <person name="Nagy L.G."/>
        </authorList>
    </citation>
    <scope>NUCLEOTIDE SEQUENCE [LARGE SCALE GENOMIC DNA]</scope>
    <source>
        <strain evidence="1 2">NL-1719</strain>
    </source>
</reference>
<gene>
    <name evidence="1" type="ORF">BDN72DRAFT_418670</name>
</gene>
<evidence type="ECO:0000313" key="2">
    <source>
        <dbReference type="Proteomes" id="UP000308600"/>
    </source>
</evidence>
<evidence type="ECO:0000313" key="1">
    <source>
        <dbReference type="EMBL" id="TFK61927.1"/>
    </source>
</evidence>
<protein>
    <submittedName>
        <fullName evidence="1">Uncharacterized protein</fullName>
    </submittedName>
</protein>
<name>A0ACD3AAR8_9AGAR</name>
<accession>A0ACD3AAR8</accession>
<organism evidence="1 2">
    <name type="scientific">Pluteus cervinus</name>
    <dbReference type="NCBI Taxonomy" id="181527"/>
    <lineage>
        <taxon>Eukaryota</taxon>
        <taxon>Fungi</taxon>
        <taxon>Dikarya</taxon>
        <taxon>Basidiomycota</taxon>
        <taxon>Agaricomycotina</taxon>
        <taxon>Agaricomycetes</taxon>
        <taxon>Agaricomycetidae</taxon>
        <taxon>Agaricales</taxon>
        <taxon>Pluteineae</taxon>
        <taxon>Pluteaceae</taxon>
        <taxon>Pluteus</taxon>
    </lineage>
</organism>
<sequence>MLFPKGFTISVLCFLGGAISLVDAAPIPNTNAARLARGLPPARPRFGRNLPGVVREPTPASQAKRTNPSASPVPVVTYNGHIEVRTLDGTVLGNVRNSDKGDIGGINFLGDDDALEVKLVAQGQGPYDIEATNPLFKAPFFVGAGGQNALGQSVHSSSALSTVYQTPQGSPPVQTNGQWGQSAIWKIDKQSKELTAVYVNPDNTKPAVTIVYDIKNNALFFTGDLAAWNANNDEPASAVEFFLV</sequence>
<proteinExistence type="predicted"/>